<dbReference type="STRING" id="75743.A0A401QEQ7"/>
<keyword evidence="6" id="KW-0658">Purine biosynthesis</keyword>
<dbReference type="GO" id="GO:0003938">
    <property type="term" value="F:IMP dehydrogenase activity"/>
    <property type="evidence" value="ECO:0007669"/>
    <property type="project" value="UniProtKB-EC"/>
</dbReference>
<comment type="subcellular location">
    <subcellularLocation>
        <location evidence="1">Cytoplasm</location>
    </subcellularLocation>
</comment>
<comment type="pathway">
    <text evidence="7">Purine metabolism; XMP biosynthesis via de novo pathway; XMP from IMP: step 1/1.</text>
</comment>
<keyword evidence="3" id="KW-0479">Metal-binding</keyword>
<dbReference type="EMBL" id="BFAA01049867">
    <property type="protein sequence ID" value="GCB83898.1"/>
    <property type="molecule type" value="Genomic_DNA"/>
</dbReference>
<reference evidence="12 13" key="1">
    <citation type="journal article" date="2018" name="Nat. Ecol. Evol.">
        <title>Shark genomes provide insights into elasmobranch evolution and the origin of vertebrates.</title>
        <authorList>
            <person name="Hara Y"/>
            <person name="Yamaguchi K"/>
            <person name="Onimaru K"/>
            <person name="Kadota M"/>
            <person name="Koyanagi M"/>
            <person name="Keeley SD"/>
            <person name="Tatsumi K"/>
            <person name="Tanaka K"/>
            <person name="Motone F"/>
            <person name="Kageyama Y"/>
            <person name="Nozu R"/>
            <person name="Adachi N"/>
            <person name="Nishimura O"/>
            <person name="Nakagawa R"/>
            <person name="Tanegashima C"/>
            <person name="Kiyatake I"/>
            <person name="Matsumoto R"/>
            <person name="Murakumo K"/>
            <person name="Nishida K"/>
            <person name="Terakita A"/>
            <person name="Kuratani S"/>
            <person name="Sato K"/>
            <person name="Hyodo S Kuraku.S."/>
        </authorList>
    </citation>
    <scope>NUCLEOTIDE SEQUENCE [LARGE SCALE GENOMIC DNA]</scope>
</reference>
<sequence>MVFSRSSSDFLLLPGYIDFTSDQVDLASALTKKITLKTPLVSSPMDTVTEANMAIAMA</sequence>
<feature type="non-terminal residue" evidence="12">
    <location>
        <position position="58"/>
    </location>
</feature>
<dbReference type="GO" id="GO:0006183">
    <property type="term" value="P:GTP biosynthetic process"/>
    <property type="evidence" value="ECO:0007669"/>
    <property type="project" value="TreeGrafter"/>
</dbReference>
<dbReference type="AlphaFoldDB" id="A0A401QEQ7"/>
<feature type="domain" description="IMP dehydrogenase/GMP reductase" evidence="11">
    <location>
        <begin position="8"/>
        <end position="58"/>
    </location>
</feature>
<accession>A0A401QEQ7</accession>
<dbReference type="PANTHER" id="PTHR11911">
    <property type="entry name" value="INOSINE-5-MONOPHOSPHATE DEHYDROGENASE RELATED"/>
    <property type="match status" value="1"/>
</dbReference>
<dbReference type="SUPFAM" id="SSF51412">
    <property type="entry name" value="Inosine monophosphate dehydrogenase (IMPDH)"/>
    <property type="match status" value="1"/>
</dbReference>
<dbReference type="FunFam" id="3.20.20.70:FF:000424">
    <property type="entry name" value="Inosine-5'-monophosphate dehydrogenase 2"/>
    <property type="match status" value="1"/>
</dbReference>
<evidence type="ECO:0000256" key="5">
    <source>
        <dbReference type="ARBA" id="ARBA00022749"/>
    </source>
</evidence>
<keyword evidence="5" id="KW-0332">GMP biosynthesis</keyword>
<keyword evidence="2" id="KW-0963">Cytoplasm</keyword>
<evidence type="ECO:0000256" key="8">
    <source>
        <dbReference type="ARBA" id="ARBA00024384"/>
    </source>
</evidence>
<dbReference type="InterPro" id="IPR001093">
    <property type="entry name" value="IMP_DH_GMPRt"/>
</dbReference>
<comment type="function">
    <text evidence="9">Catalyzes the conversion of inosine 5'-phosphate (IMP) to xanthosine 5'-phosphate (XMP), the first committed and rate-limiting step in the de novo synthesis of guanine nucleotides, and therefore plays an important role in the regulation of cell growth. Could also have a single-stranded nucleic acid-binding activity and could play a role in RNA and/or DNA metabolism. It may also have a role in the development of malignancy and the growth progression of some tumors.</text>
</comment>
<evidence type="ECO:0000256" key="4">
    <source>
        <dbReference type="ARBA" id="ARBA00022737"/>
    </source>
</evidence>
<dbReference type="GO" id="GO:0006177">
    <property type="term" value="P:GMP biosynthetic process"/>
    <property type="evidence" value="ECO:0007669"/>
    <property type="project" value="UniProtKB-KW"/>
</dbReference>
<evidence type="ECO:0000256" key="10">
    <source>
        <dbReference type="ARBA" id="ARBA00048028"/>
    </source>
</evidence>
<dbReference type="Pfam" id="PF00478">
    <property type="entry name" value="IMPDH"/>
    <property type="match status" value="1"/>
</dbReference>
<name>A0A401QEQ7_SCYTO</name>
<organism evidence="12 13">
    <name type="scientific">Scyliorhinus torazame</name>
    <name type="common">Cloudy catshark</name>
    <name type="synonym">Catulus torazame</name>
    <dbReference type="NCBI Taxonomy" id="75743"/>
    <lineage>
        <taxon>Eukaryota</taxon>
        <taxon>Metazoa</taxon>
        <taxon>Chordata</taxon>
        <taxon>Craniata</taxon>
        <taxon>Vertebrata</taxon>
        <taxon>Chondrichthyes</taxon>
        <taxon>Elasmobranchii</taxon>
        <taxon>Galeomorphii</taxon>
        <taxon>Galeoidea</taxon>
        <taxon>Carcharhiniformes</taxon>
        <taxon>Scyliorhinidae</taxon>
        <taxon>Scyliorhinus</taxon>
    </lineage>
</organism>
<dbReference type="Proteomes" id="UP000288216">
    <property type="component" value="Unassembled WGS sequence"/>
</dbReference>
<dbReference type="InterPro" id="IPR005990">
    <property type="entry name" value="IMP_DH"/>
</dbReference>
<keyword evidence="13" id="KW-1185">Reference proteome</keyword>
<dbReference type="GO" id="GO:0005737">
    <property type="term" value="C:cytoplasm"/>
    <property type="evidence" value="ECO:0007669"/>
    <property type="project" value="UniProtKB-SubCell"/>
</dbReference>
<comment type="caution">
    <text evidence="12">The sequence shown here is derived from an EMBL/GenBank/DDBJ whole genome shotgun (WGS) entry which is preliminary data.</text>
</comment>
<evidence type="ECO:0000256" key="3">
    <source>
        <dbReference type="ARBA" id="ARBA00022723"/>
    </source>
</evidence>
<dbReference type="OrthoDB" id="416622at2759"/>
<evidence type="ECO:0000256" key="9">
    <source>
        <dbReference type="ARBA" id="ARBA00046101"/>
    </source>
</evidence>
<evidence type="ECO:0000259" key="11">
    <source>
        <dbReference type="Pfam" id="PF00478"/>
    </source>
</evidence>
<protein>
    <recommendedName>
        <fullName evidence="8">IMP dehydrogenase</fullName>
        <ecNumber evidence="8">1.1.1.205</ecNumber>
    </recommendedName>
</protein>
<evidence type="ECO:0000256" key="7">
    <source>
        <dbReference type="ARBA" id="ARBA00024330"/>
    </source>
</evidence>
<evidence type="ECO:0000313" key="12">
    <source>
        <dbReference type="EMBL" id="GCB83898.1"/>
    </source>
</evidence>
<dbReference type="GO" id="GO:0046872">
    <property type="term" value="F:metal ion binding"/>
    <property type="evidence" value="ECO:0007669"/>
    <property type="project" value="UniProtKB-KW"/>
</dbReference>
<evidence type="ECO:0000256" key="1">
    <source>
        <dbReference type="ARBA" id="ARBA00004496"/>
    </source>
</evidence>
<dbReference type="EC" id="1.1.1.205" evidence="8"/>
<dbReference type="PANTHER" id="PTHR11911:SF121">
    <property type="entry name" value="INOSINE-5'-MONOPHOSPHATE DEHYDROGENASE 2"/>
    <property type="match status" value="1"/>
</dbReference>
<evidence type="ECO:0000256" key="6">
    <source>
        <dbReference type="ARBA" id="ARBA00022755"/>
    </source>
</evidence>
<proteinExistence type="predicted"/>
<evidence type="ECO:0000256" key="2">
    <source>
        <dbReference type="ARBA" id="ARBA00022490"/>
    </source>
</evidence>
<comment type="catalytic activity">
    <reaction evidence="10">
        <text>IMP + NAD(+) + H2O = XMP + NADH + H(+)</text>
        <dbReference type="Rhea" id="RHEA:11708"/>
        <dbReference type="ChEBI" id="CHEBI:15377"/>
        <dbReference type="ChEBI" id="CHEBI:15378"/>
        <dbReference type="ChEBI" id="CHEBI:57464"/>
        <dbReference type="ChEBI" id="CHEBI:57540"/>
        <dbReference type="ChEBI" id="CHEBI:57945"/>
        <dbReference type="ChEBI" id="CHEBI:58053"/>
        <dbReference type="EC" id="1.1.1.205"/>
    </reaction>
</comment>
<dbReference type="InterPro" id="IPR013785">
    <property type="entry name" value="Aldolase_TIM"/>
</dbReference>
<keyword evidence="4" id="KW-0677">Repeat</keyword>
<dbReference type="Gene3D" id="3.20.20.70">
    <property type="entry name" value="Aldolase class I"/>
    <property type="match status" value="1"/>
</dbReference>
<gene>
    <name evidence="12" type="ORF">scyTo_0024560</name>
</gene>
<evidence type="ECO:0000313" key="13">
    <source>
        <dbReference type="Proteomes" id="UP000288216"/>
    </source>
</evidence>